<sequence>MAFFIKHMNRRALYWVVVITILGLGAWGAWQHRQEQRRAWLTLRLLDTTLQAENEQAKERAANTVRGIRVAVVRNLNQERDQVVLRQAEKIRDQTNELAV</sequence>
<keyword evidence="1" id="KW-0472">Membrane</keyword>
<keyword evidence="3" id="KW-1185">Reference proteome</keyword>
<dbReference type="Proteomes" id="UP001501556">
    <property type="component" value="Unassembled WGS sequence"/>
</dbReference>
<comment type="caution">
    <text evidence="2">The sequence shown here is derived from an EMBL/GenBank/DDBJ whole genome shotgun (WGS) entry which is preliminary data.</text>
</comment>
<evidence type="ECO:0000313" key="3">
    <source>
        <dbReference type="Proteomes" id="UP001501556"/>
    </source>
</evidence>
<reference evidence="3" key="1">
    <citation type="journal article" date="2019" name="Int. J. Syst. Evol. Microbiol.">
        <title>The Global Catalogue of Microorganisms (GCM) 10K type strain sequencing project: providing services to taxonomists for standard genome sequencing and annotation.</title>
        <authorList>
            <consortium name="The Broad Institute Genomics Platform"/>
            <consortium name="The Broad Institute Genome Sequencing Center for Infectious Disease"/>
            <person name="Wu L."/>
            <person name="Ma J."/>
        </authorList>
    </citation>
    <scope>NUCLEOTIDE SEQUENCE [LARGE SCALE GENOMIC DNA]</scope>
    <source>
        <strain evidence="3">JCM 17217</strain>
    </source>
</reference>
<protein>
    <submittedName>
        <fullName evidence="2">Uncharacterized protein</fullName>
    </submittedName>
</protein>
<dbReference type="EMBL" id="BAABDI010000010">
    <property type="protein sequence ID" value="GAA3972335.1"/>
    <property type="molecule type" value="Genomic_DNA"/>
</dbReference>
<name>A0ABP7PW81_9BACT</name>
<keyword evidence="1" id="KW-1133">Transmembrane helix</keyword>
<feature type="transmembrane region" description="Helical" evidence="1">
    <location>
        <begin position="12"/>
        <end position="30"/>
    </location>
</feature>
<organism evidence="2 3">
    <name type="scientific">Hymenobacter antarcticus</name>
    <dbReference type="NCBI Taxonomy" id="486270"/>
    <lineage>
        <taxon>Bacteria</taxon>
        <taxon>Pseudomonadati</taxon>
        <taxon>Bacteroidota</taxon>
        <taxon>Cytophagia</taxon>
        <taxon>Cytophagales</taxon>
        <taxon>Hymenobacteraceae</taxon>
        <taxon>Hymenobacter</taxon>
    </lineage>
</organism>
<evidence type="ECO:0000313" key="2">
    <source>
        <dbReference type="EMBL" id="GAA3972335.1"/>
    </source>
</evidence>
<keyword evidence="1" id="KW-0812">Transmembrane</keyword>
<proteinExistence type="predicted"/>
<evidence type="ECO:0000256" key="1">
    <source>
        <dbReference type="SAM" id="Phobius"/>
    </source>
</evidence>
<gene>
    <name evidence="2" type="ORF">GCM10022407_17660</name>
</gene>
<accession>A0ABP7PW81</accession>
<dbReference type="RefSeq" id="WP_345123236.1">
    <property type="nucleotide sequence ID" value="NZ_BAABDI010000010.1"/>
</dbReference>